<dbReference type="OrthoDB" id="263283at2759"/>
<name>A0A3B3SCK5_9TELE</name>
<comment type="similarity">
    <text evidence="2">Belongs to the TYW3 family.</text>
</comment>
<sequence>MDDRFLQWKKQCMSKIDLSKKGSVDEDISDVVAFINDSENYFTTSSCSGRITLIDGVSEVQKKDCNWLFVTHQKCQSADVVSPYFTLSPYNGRAVGDAALSFLQVASLARAGGDASFRFEPFVLHVQCRRLEDAQLLHSVAVNSGFRNSGMTVGKKGKIITAVRSTHCLEVPLTHEGQQLVSGDYVSFLVEVANQKMEENFRRMRRFYDCLQSAMCAEQCHSPKVTDAKAEKSVYKRRRRQAQEPEDVCDSHKDDTSSEEDGALESGLHLLL</sequence>
<dbReference type="PANTHER" id="PTHR48418">
    <property type="entry name" value="TRNA WYBUTOSINE-SYNTHESIZING PROTEIN 3"/>
    <property type="match status" value="1"/>
</dbReference>
<dbReference type="GO" id="GO:0008033">
    <property type="term" value="P:tRNA processing"/>
    <property type="evidence" value="ECO:0007669"/>
    <property type="project" value="UniProtKB-KW"/>
</dbReference>
<evidence type="ECO:0000256" key="1">
    <source>
        <dbReference type="ARBA" id="ARBA00004797"/>
    </source>
</evidence>
<dbReference type="UniPathway" id="UPA00375"/>
<dbReference type="STRING" id="1676925.ENSPKIP00000027965"/>
<comment type="function">
    <text evidence="9">Probable S-adenosyl-L-methionine-dependent methyltransferase that acts as a component of the wybutosine biosynthesis pathway. Wybutosine is a hyper modified guanosine with a tricyclic base found at the 3'-position adjacent to the anticodon of eukaryotic phenylalanine tRNA.</text>
</comment>
<keyword evidence="7" id="KW-0949">S-adenosyl-L-methionine</keyword>
<evidence type="ECO:0000256" key="5">
    <source>
        <dbReference type="ARBA" id="ARBA00022603"/>
    </source>
</evidence>
<dbReference type="Proteomes" id="UP000261540">
    <property type="component" value="Unplaced"/>
</dbReference>
<dbReference type="Pfam" id="PF02676">
    <property type="entry name" value="TYW3"/>
    <property type="match status" value="1"/>
</dbReference>
<evidence type="ECO:0000256" key="11">
    <source>
        <dbReference type="ARBA" id="ARBA00049202"/>
    </source>
</evidence>
<evidence type="ECO:0000256" key="9">
    <source>
        <dbReference type="ARBA" id="ARBA00025378"/>
    </source>
</evidence>
<dbReference type="AlphaFoldDB" id="A0A3B3SCK5"/>
<organism evidence="14 15">
    <name type="scientific">Paramormyrops kingsleyae</name>
    <dbReference type="NCBI Taxonomy" id="1676925"/>
    <lineage>
        <taxon>Eukaryota</taxon>
        <taxon>Metazoa</taxon>
        <taxon>Chordata</taxon>
        <taxon>Craniata</taxon>
        <taxon>Vertebrata</taxon>
        <taxon>Euteleostomi</taxon>
        <taxon>Actinopterygii</taxon>
        <taxon>Neopterygii</taxon>
        <taxon>Teleostei</taxon>
        <taxon>Osteoglossocephala</taxon>
        <taxon>Osteoglossomorpha</taxon>
        <taxon>Osteoglossiformes</taxon>
        <taxon>Mormyridae</taxon>
        <taxon>Paramormyrops</taxon>
    </lineage>
</organism>
<protein>
    <recommendedName>
        <fullName evidence="4">tRNA wybutosine-synthesizing protein 3 homolog</fullName>
        <ecNumber evidence="3">2.1.1.282</ecNumber>
    </recommendedName>
    <alternativeName>
        <fullName evidence="10">tRNA(Phe) 7-((3-amino-3-carboxypropyl)-4-demethylwyosine(37)-N(4))-methyltransferase</fullName>
    </alternativeName>
</protein>
<evidence type="ECO:0000256" key="10">
    <source>
        <dbReference type="ARBA" id="ARBA00030554"/>
    </source>
</evidence>
<dbReference type="GO" id="GO:0032259">
    <property type="term" value="P:methylation"/>
    <property type="evidence" value="ECO:0007669"/>
    <property type="project" value="UniProtKB-KW"/>
</dbReference>
<evidence type="ECO:0000259" key="13">
    <source>
        <dbReference type="Pfam" id="PF02676"/>
    </source>
</evidence>
<accession>A0A3B3SCK5</accession>
<evidence type="ECO:0000256" key="12">
    <source>
        <dbReference type="SAM" id="MobiDB-lite"/>
    </source>
</evidence>
<dbReference type="GeneTree" id="ENSGT00940000153304"/>
<dbReference type="FunFam" id="3.30.1960.10:FF:000001">
    <property type="entry name" value="tRNA wybutosine-synthesizing protein 3 homolog"/>
    <property type="match status" value="1"/>
</dbReference>
<dbReference type="SUPFAM" id="SSF111278">
    <property type="entry name" value="SSo0622-like"/>
    <property type="match status" value="1"/>
</dbReference>
<evidence type="ECO:0000313" key="15">
    <source>
        <dbReference type="Proteomes" id="UP000261540"/>
    </source>
</evidence>
<dbReference type="CTD" id="127253"/>
<evidence type="ECO:0000256" key="8">
    <source>
        <dbReference type="ARBA" id="ARBA00022694"/>
    </source>
</evidence>
<dbReference type="Gene3D" id="3.30.1960.10">
    <property type="entry name" value="tRNA wybutosine-synthesizing-like"/>
    <property type="match status" value="1"/>
</dbReference>
<dbReference type="InterPro" id="IPR036602">
    <property type="entry name" value="tRNA_yW-synthesising-like_sf"/>
</dbReference>
<dbReference type="GO" id="GO:0008168">
    <property type="term" value="F:methyltransferase activity"/>
    <property type="evidence" value="ECO:0007669"/>
    <property type="project" value="UniProtKB-KW"/>
</dbReference>
<keyword evidence="15" id="KW-1185">Reference proteome</keyword>
<evidence type="ECO:0000256" key="2">
    <source>
        <dbReference type="ARBA" id="ARBA00008569"/>
    </source>
</evidence>
<feature type="domain" description="tRNA wybutosine-synthesizing protein" evidence="13">
    <location>
        <begin position="7"/>
        <end position="212"/>
    </location>
</feature>
<evidence type="ECO:0000256" key="4">
    <source>
        <dbReference type="ARBA" id="ARBA00016536"/>
    </source>
</evidence>
<keyword evidence="5" id="KW-0489">Methyltransferase</keyword>
<dbReference type="Ensembl" id="ENSPKIT00000008740.1">
    <property type="protein sequence ID" value="ENSPKIP00000027965.1"/>
    <property type="gene ID" value="ENSPKIG00000009802.1"/>
</dbReference>
<feature type="region of interest" description="Disordered" evidence="12">
    <location>
        <begin position="228"/>
        <end position="272"/>
    </location>
</feature>
<proteinExistence type="inferred from homology"/>
<evidence type="ECO:0000256" key="3">
    <source>
        <dbReference type="ARBA" id="ARBA00012750"/>
    </source>
</evidence>
<dbReference type="InterPro" id="IPR003827">
    <property type="entry name" value="tRNA_yW-synthesising"/>
</dbReference>
<evidence type="ECO:0000256" key="6">
    <source>
        <dbReference type="ARBA" id="ARBA00022679"/>
    </source>
</evidence>
<comment type="pathway">
    <text evidence="1">tRNA modification; wybutosine-tRNA(Phe) biosynthesis.</text>
</comment>
<reference evidence="14" key="1">
    <citation type="submission" date="2025-08" db="UniProtKB">
        <authorList>
            <consortium name="Ensembl"/>
        </authorList>
    </citation>
    <scope>IDENTIFICATION</scope>
</reference>
<dbReference type="EC" id="2.1.1.282" evidence="3"/>
<keyword evidence="8" id="KW-0819">tRNA processing</keyword>
<dbReference type="PANTHER" id="PTHR48418:SF1">
    <property type="entry name" value="TRNA WYBUTOSINE-SYNTHESIZING PROTEIN 3"/>
    <property type="match status" value="1"/>
</dbReference>
<evidence type="ECO:0000313" key="14">
    <source>
        <dbReference type="Ensembl" id="ENSPKIP00000027965.1"/>
    </source>
</evidence>
<evidence type="ECO:0000256" key="7">
    <source>
        <dbReference type="ARBA" id="ARBA00022691"/>
    </source>
</evidence>
<dbReference type="KEGG" id="pki:111846068"/>
<reference evidence="14" key="2">
    <citation type="submission" date="2025-09" db="UniProtKB">
        <authorList>
            <consortium name="Ensembl"/>
        </authorList>
    </citation>
    <scope>IDENTIFICATION</scope>
</reference>
<keyword evidence="6" id="KW-0808">Transferase</keyword>
<comment type="catalytic activity">
    <reaction evidence="11">
        <text>4-demethyl-7-[(3S)-3-amino-3-carboxypropyl]wyosine(37) in tRNA(Phe) + S-adenosyl-L-methionine = 7-[(3S)-3-amino-3-carboxypropyl]wyosine(37) in tRNA(Phe) + S-adenosyl-L-homocysteine + H(+)</text>
        <dbReference type="Rhea" id="RHEA:36635"/>
        <dbReference type="Rhea" id="RHEA-COMP:10378"/>
        <dbReference type="Rhea" id="RHEA-COMP:10379"/>
        <dbReference type="ChEBI" id="CHEBI:15378"/>
        <dbReference type="ChEBI" id="CHEBI:57856"/>
        <dbReference type="ChEBI" id="CHEBI:59789"/>
        <dbReference type="ChEBI" id="CHEBI:73543"/>
        <dbReference type="ChEBI" id="CHEBI:73550"/>
        <dbReference type="EC" id="2.1.1.282"/>
    </reaction>
</comment>